<accession>A0AAE0RRP9</accession>
<reference evidence="1" key="2">
    <citation type="journal article" date="2021" name="Genome Biol. Evol.">
        <title>Developing a high-quality reference genome for a parasitic bivalve with doubly uniparental inheritance (Bivalvia: Unionida).</title>
        <authorList>
            <person name="Smith C.H."/>
        </authorList>
    </citation>
    <scope>NUCLEOTIDE SEQUENCE</scope>
    <source>
        <strain evidence="1">CHS0354</strain>
        <tissue evidence="1">Mantle</tissue>
    </source>
</reference>
<dbReference type="AlphaFoldDB" id="A0AAE0RRP9"/>
<evidence type="ECO:0000313" key="2">
    <source>
        <dbReference type="Proteomes" id="UP001195483"/>
    </source>
</evidence>
<comment type="caution">
    <text evidence="1">The sequence shown here is derived from an EMBL/GenBank/DDBJ whole genome shotgun (WGS) entry which is preliminary data.</text>
</comment>
<protein>
    <submittedName>
        <fullName evidence="1">Uncharacterized protein</fullName>
    </submittedName>
</protein>
<sequence>MDLLNFALKLGDSLNFVYLTPIVGNKVSDTNGLVLDSSAEKYPLMGILLEHSHLGIVCFQVTLTIHLVIRRTPGDR</sequence>
<keyword evidence="2" id="KW-1185">Reference proteome</keyword>
<proteinExistence type="predicted"/>
<reference evidence="1" key="3">
    <citation type="submission" date="2023-05" db="EMBL/GenBank/DDBJ databases">
        <authorList>
            <person name="Smith C.H."/>
        </authorList>
    </citation>
    <scope>NUCLEOTIDE SEQUENCE</scope>
    <source>
        <strain evidence="1">CHS0354</strain>
        <tissue evidence="1">Mantle</tissue>
    </source>
</reference>
<evidence type="ECO:0000313" key="1">
    <source>
        <dbReference type="EMBL" id="KAK3578397.1"/>
    </source>
</evidence>
<organism evidence="1 2">
    <name type="scientific">Potamilus streckersoni</name>
    <dbReference type="NCBI Taxonomy" id="2493646"/>
    <lineage>
        <taxon>Eukaryota</taxon>
        <taxon>Metazoa</taxon>
        <taxon>Spiralia</taxon>
        <taxon>Lophotrochozoa</taxon>
        <taxon>Mollusca</taxon>
        <taxon>Bivalvia</taxon>
        <taxon>Autobranchia</taxon>
        <taxon>Heteroconchia</taxon>
        <taxon>Palaeoheterodonta</taxon>
        <taxon>Unionida</taxon>
        <taxon>Unionoidea</taxon>
        <taxon>Unionidae</taxon>
        <taxon>Ambleminae</taxon>
        <taxon>Lampsilini</taxon>
        <taxon>Potamilus</taxon>
    </lineage>
</organism>
<dbReference type="Proteomes" id="UP001195483">
    <property type="component" value="Unassembled WGS sequence"/>
</dbReference>
<reference evidence="1" key="1">
    <citation type="journal article" date="2021" name="Genome Biol. Evol.">
        <title>A High-Quality Reference Genome for a Parasitic Bivalve with Doubly Uniparental Inheritance (Bivalvia: Unionida).</title>
        <authorList>
            <person name="Smith C.H."/>
        </authorList>
    </citation>
    <scope>NUCLEOTIDE SEQUENCE</scope>
    <source>
        <strain evidence="1">CHS0354</strain>
    </source>
</reference>
<gene>
    <name evidence="1" type="ORF">CHS0354_035599</name>
</gene>
<dbReference type="EMBL" id="JAEAOA010002074">
    <property type="protein sequence ID" value="KAK3578397.1"/>
    <property type="molecule type" value="Genomic_DNA"/>
</dbReference>
<name>A0AAE0RRP9_9BIVA</name>